<dbReference type="SUPFAM" id="SSF55729">
    <property type="entry name" value="Acyl-CoA N-acyltransferases (Nat)"/>
    <property type="match status" value="1"/>
</dbReference>
<accession>A0ABV7J3G7</accession>
<evidence type="ECO:0000256" key="1">
    <source>
        <dbReference type="ARBA" id="ARBA00022679"/>
    </source>
</evidence>
<keyword evidence="1 4" id="KW-0808">Transferase</keyword>
<dbReference type="GO" id="GO:0016746">
    <property type="term" value="F:acyltransferase activity"/>
    <property type="evidence" value="ECO:0007669"/>
    <property type="project" value="UniProtKB-KW"/>
</dbReference>
<sequence length="194" mass="20878">MTITYQLGLPDSLRGQAVVLYWQAFGGKLGRVMGPTAKAHRFLDRVLRAPHAIVALDEAGQLLGMAGFKTPAGSFAGGEIADIRAIYGTLGAAWRLPLLWMLGDDTPPDHFLLDGICVAPKARGLGVGSALIGAIEDQARQRGYACVQLEVIDSNLRARALYQRLGYQTLKTQPLGLLRFAFGFDAAITMVKPL</sequence>
<dbReference type="Gene3D" id="3.40.630.30">
    <property type="match status" value="1"/>
</dbReference>
<evidence type="ECO:0000256" key="2">
    <source>
        <dbReference type="ARBA" id="ARBA00023315"/>
    </source>
</evidence>
<dbReference type="InterPro" id="IPR016181">
    <property type="entry name" value="Acyl_CoA_acyltransferase"/>
</dbReference>
<keyword evidence="2 4" id="KW-0012">Acyltransferase</keyword>
<dbReference type="Proteomes" id="UP001595547">
    <property type="component" value="Unassembled WGS sequence"/>
</dbReference>
<evidence type="ECO:0000313" key="4">
    <source>
        <dbReference type="EMBL" id="MFC3181464.1"/>
    </source>
</evidence>
<name>A0ABV7J3G7_9RHOB</name>
<dbReference type="CDD" id="cd04301">
    <property type="entry name" value="NAT_SF"/>
    <property type="match status" value="1"/>
</dbReference>
<dbReference type="PANTHER" id="PTHR43877">
    <property type="entry name" value="AMINOALKYLPHOSPHONATE N-ACETYLTRANSFERASE-RELATED-RELATED"/>
    <property type="match status" value="1"/>
</dbReference>
<dbReference type="RefSeq" id="WP_380073065.1">
    <property type="nucleotide sequence ID" value="NZ_JBHRTO010000001.1"/>
</dbReference>
<dbReference type="PROSITE" id="PS51186">
    <property type="entry name" value="GNAT"/>
    <property type="match status" value="1"/>
</dbReference>
<organism evidence="4 5">
    <name type="scientific">Cypionkella sinensis</name>
    <dbReference type="NCBI Taxonomy" id="1756043"/>
    <lineage>
        <taxon>Bacteria</taxon>
        <taxon>Pseudomonadati</taxon>
        <taxon>Pseudomonadota</taxon>
        <taxon>Alphaproteobacteria</taxon>
        <taxon>Rhodobacterales</taxon>
        <taxon>Paracoccaceae</taxon>
        <taxon>Cypionkella</taxon>
    </lineage>
</organism>
<dbReference type="EC" id="2.3.1.-" evidence="4"/>
<protein>
    <submittedName>
        <fullName evidence="4">GNAT family N-acetyltransferase</fullName>
        <ecNumber evidence="4">2.3.1.-</ecNumber>
    </submittedName>
</protein>
<feature type="domain" description="N-acetyltransferase" evidence="3">
    <location>
        <begin position="3"/>
        <end position="194"/>
    </location>
</feature>
<gene>
    <name evidence="4" type="ORF">ACFOGH_10730</name>
</gene>
<dbReference type="InterPro" id="IPR000182">
    <property type="entry name" value="GNAT_dom"/>
</dbReference>
<dbReference type="PANTHER" id="PTHR43877:SF2">
    <property type="entry name" value="AMINOALKYLPHOSPHONATE N-ACETYLTRANSFERASE-RELATED"/>
    <property type="match status" value="1"/>
</dbReference>
<reference evidence="5" key="1">
    <citation type="journal article" date="2019" name="Int. J. Syst. Evol. Microbiol.">
        <title>The Global Catalogue of Microorganisms (GCM) 10K type strain sequencing project: providing services to taxonomists for standard genome sequencing and annotation.</title>
        <authorList>
            <consortium name="The Broad Institute Genomics Platform"/>
            <consortium name="The Broad Institute Genome Sequencing Center for Infectious Disease"/>
            <person name="Wu L."/>
            <person name="Ma J."/>
        </authorList>
    </citation>
    <scope>NUCLEOTIDE SEQUENCE [LARGE SCALE GENOMIC DNA]</scope>
    <source>
        <strain evidence="5">KCTC 52039</strain>
    </source>
</reference>
<proteinExistence type="predicted"/>
<dbReference type="Pfam" id="PF00583">
    <property type="entry name" value="Acetyltransf_1"/>
    <property type="match status" value="1"/>
</dbReference>
<evidence type="ECO:0000313" key="5">
    <source>
        <dbReference type="Proteomes" id="UP001595547"/>
    </source>
</evidence>
<dbReference type="InterPro" id="IPR050832">
    <property type="entry name" value="Bact_Acetyltransf"/>
</dbReference>
<keyword evidence="5" id="KW-1185">Reference proteome</keyword>
<dbReference type="EMBL" id="JBHRTO010000001">
    <property type="protein sequence ID" value="MFC3181464.1"/>
    <property type="molecule type" value="Genomic_DNA"/>
</dbReference>
<comment type="caution">
    <text evidence="4">The sequence shown here is derived from an EMBL/GenBank/DDBJ whole genome shotgun (WGS) entry which is preliminary data.</text>
</comment>
<evidence type="ECO:0000259" key="3">
    <source>
        <dbReference type="PROSITE" id="PS51186"/>
    </source>
</evidence>